<organism evidence="1 2">
    <name type="scientific">Peronosclerospora sorghi</name>
    <dbReference type="NCBI Taxonomy" id="230839"/>
    <lineage>
        <taxon>Eukaryota</taxon>
        <taxon>Sar</taxon>
        <taxon>Stramenopiles</taxon>
        <taxon>Oomycota</taxon>
        <taxon>Peronosporomycetes</taxon>
        <taxon>Peronosporales</taxon>
        <taxon>Peronosporaceae</taxon>
        <taxon>Peronosclerospora</taxon>
    </lineage>
</organism>
<protein>
    <submittedName>
        <fullName evidence="1">Uncharacterized protein</fullName>
    </submittedName>
</protein>
<proteinExistence type="predicted"/>
<comment type="caution">
    <text evidence="1">The sequence shown here is derived from an EMBL/GenBank/DDBJ whole genome shotgun (WGS) entry which is preliminary data.</text>
</comment>
<reference evidence="1 2" key="1">
    <citation type="journal article" date="2022" name="bioRxiv">
        <title>The genome of the oomycete Peronosclerospora sorghi, a cosmopolitan pathogen of maize and sorghum, is inflated with dispersed pseudogenes.</title>
        <authorList>
            <person name="Fletcher K."/>
            <person name="Martin F."/>
            <person name="Isakeit T."/>
            <person name="Cavanaugh K."/>
            <person name="Magill C."/>
            <person name="Michelmore R."/>
        </authorList>
    </citation>
    <scope>NUCLEOTIDE SEQUENCE [LARGE SCALE GENOMIC DNA]</scope>
    <source>
        <strain evidence="1">P6</strain>
    </source>
</reference>
<dbReference type="EMBL" id="CM047580">
    <property type="protein sequence ID" value="KAI9921950.1"/>
    <property type="molecule type" value="Genomic_DNA"/>
</dbReference>
<sequence length="101" mass="11492">MQTISIMAERHLQTHSVKPIREERISLDVNENIAAAKPKQKKKKQTDRLTSAKKLLPLSLKEKKRNQTGKKGYAKVERHIGNGGGTGGIYYADYDDYDDFM</sequence>
<accession>A0ACC0WVA0</accession>
<dbReference type="Proteomes" id="UP001163321">
    <property type="component" value="Chromosome 1"/>
</dbReference>
<evidence type="ECO:0000313" key="2">
    <source>
        <dbReference type="Proteomes" id="UP001163321"/>
    </source>
</evidence>
<evidence type="ECO:0000313" key="1">
    <source>
        <dbReference type="EMBL" id="KAI9921950.1"/>
    </source>
</evidence>
<gene>
    <name evidence="1" type="ORF">PsorP6_000718</name>
</gene>
<name>A0ACC0WVA0_9STRA</name>
<keyword evidence="2" id="KW-1185">Reference proteome</keyword>